<evidence type="ECO:0000313" key="6">
    <source>
        <dbReference type="Proteomes" id="UP000834106"/>
    </source>
</evidence>
<dbReference type="InterPro" id="IPR017853">
    <property type="entry name" value="GH"/>
</dbReference>
<proteinExistence type="inferred from homology"/>
<dbReference type="GO" id="GO:0005975">
    <property type="term" value="P:carbohydrate metabolic process"/>
    <property type="evidence" value="ECO:0007669"/>
    <property type="project" value="InterPro"/>
</dbReference>
<comment type="similarity">
    <text evidence="1 4">Belongs to the glycosyl hydrolase 1 family.</text>
</comment>
<reference evidence="5" key="1">
    <citation type="submission" date="2023-05" db="EMBL/GenBank/DDBJ databases">
        <authorList>
            <person name="Huff M."/>
        </authorList>
    </citation>
    <scope>NUCLEOTIDE SEQUENCE</scope>
</reference>
<dbReference type="Pfam" id="PF00232">
    <property type="entry name" value="Glyco_hydro_1"/>
    <property type="match status" value="1"/>
</dbReference>
<evidence type="ECO:0008006" key="7">
    <source>
        <dbReference type="Google" id="ProtNLM"/>
    </source>
</evidence>
<dbReference type="Proteomes" id="UP000834106">
    <property type="component" value="Chromosome 4"/>
</dbReference>
<evidence type="ECO:0000256" key="4">
    <source>
        <dbReference type="RuleBase" id="RU003690"/>
    </source>
</evidence>
<dbReference type="InterPro" id="IPR001360">
    <property type="entry name" value="Glyco_hydro_1"/>
</dbReference>
<keyword evidence="2" id="KW-0378">Hydrolase</keyword>
<name>A0AAD1YY22_9LAMI</name>
<dbReference type="PANTHER" id="PTHR10353">
    <property type="entry name" value="GLYCOSYL HYDROLASE"/>
    <property type="match status" value="1"/>
</dbReference>
<dbReference type="Gene3D" id="3.20.20.80">
    <property type="entry name" value="Glycosidases"/>
    <property type="match status" value="1"/>
</dbReference>
<dbReference type="SUPFAM" id="SSF51445">
    <property type="entry name" value="(Trans)glycosidases"/>
    <property type="match status" value="1"/>
</dbReference>
<gene>
    <name evidence="5" type="ORF">FPE_LOCUS6464</name>
</gene>
<sequence>MFEEDAALMKKVGLNSYRFSISWSKILPGGKLCGGISKEGIKYYNDLINALLAEDIQPCATIFDWDVPQCLEHEYRGFLDCQIVDHFCKFADICFREFGDRVKHWITLNEPWAFSYYGYVRGNFPFGRGNVIRNAKEEK</sequence>
<keyword evidence="6" id="KW-1185">Reference proteome</keyword>
<dbReference type="GO" id="GO:0008422">
    <property type="term" value="F:beta-glucosidase activity"/>
    <property type="evidence" value="ECO:0007669"/>
    <property type="project" value="TreeGrafter"/>
</dbReference>
<evidence type="ECO:0000313" key="5">
    <source>
        <dbReference type="EMBL" id="CAI9759034.1"/>
    </source>
</evidence>
<protein>
    <recommendedName>
        <fullName evidence="7">Beta-glucosidase</fullName>
    </recommendedName>
</protein>
<accession>A0AAD1YY22</accession>
<dbReference type="AlphaFoldDB" id="A0AAD1YY22"/>
<organism evidence="5 6">
    <name type="scientific">Fraxinus pennsylvanica</name>
    <dbReference type="NCBI Taxonomy" id="56036"/>
    <lineage>
        <taxon>Eukaryota</taxon>
        <taxon>Viridiplantae</taxon>
        <taxon>Streptophyta</taxon>
        <taxon>Embryophyta</taxon>
        <taxon>Tracheophyta</taxon>
        <taxon>Spermatophyta</taxon>
        <taxon>Magnoliopsida</taxon>
        <taxon>eudicotyledons</taxon>
        <taxon>Gunneridae</taxon>
        <taxon>Pentapetalae</taxon>
        <taxon>asterids</taxon>
        <taxon>lamiids</taxon>
        <taxon>Lamiales</taxon>
        <taxon>Oleaceae</taxon>
        <taxon>Oleeae</taxon>
        <taxon>Fraxinus</taxon>
    </lineage>
</organism>
<dbReference type="EMBL" id="OU503039">
    <property type="protein sequence ID" value="CAI9759034.1"/>
    <property type="molecule type" value="Genomic_DNA"/>
</dbReference>
<keyword evidence="3" id="KW-0326">Glycosidase</keyword>
<dbReference type="PANTHER" id="PTHR10353:SF137">
    <property type="entry name" value="MYROSINASE 3-RELATED"/>
    <property type="match status" value="1"/>
</dbReference>
<evidence type="ECO:0000256" key="3">
    <source>
        <dbReference type="ARBA" id="ARBA00023295"/>
    </source>
</evidence>
<evidence type="ECO:0000256" key="2">
    <source>
        <dbReference type="ARBA" id="ARBA00022801"/>
    </source>
</evidence>
<evidence type="ECO:0000256" key="1">
    <source>
        <dbReference type="ARBA" id="ARBA00010838"/>
    </source>
</evidence>